<protein>
    <submittedName>
        <fullName evidence="2">Zinc finger and BTB domain-containing protein 10</fullName>
    </submittedName>
</protein>
<evidence type="ECO:0000313" key="1">
    <source>
        <dbReference type="Proteomes" id="UP000694850"/>
    </source>
</evidence>
<gene>
    <name evidence="2" type="primary">ZBTB10</name>
</gene>
<reference evidence="2" key="1">
    <citation type="submission" date="2025-08" db="UniProtKB">
        <authorList>
            <consortium name="RefSeq"/>
        </authorList>
    </citation>
    <scope>IDENTIFICATION</scope>
</reference>
<organism evidence="1 2">
    <name type="scientific">Orycteropus afer afer</name>
    <dbReference type="NCBI Taxonomy" id="1230840"/>
    <lineage>
        <taxon>Eukaryota</taxon>
        <taxon>Metazoa</taxon>
        <taxon>Chordata</taxon>
        <taxon>Craniata</taxon>
        <taxon>Vertebrata</taxon>
        <taxon>Euteleostomi</taxon>
        <taxon>Mammalia</taxon>
        <taxon>Eutheria</taxon>
        <taxon>Afrotheria</taxon>
        <taxon>Tubulidentata</taxon>
        <taxon>Orycteropodidae</taxon>
        <taxon>Orycteropus</taxon>
    </lineage>
</organism>
<accession>A0AC54ZAY2</accession>
<dbReference type="RefSeq" id="XP_042637439.1">
    <property type="nucleotide sequence ID" value="XM_042781505.1"/>
</dbReference>
<evidence type="ECO:0000313" key="2">
    <source>
        <dbReference type="RefSeq" id="XP_042637439.1"/>
    </source>
</evidence>
<sequence length="1075" mass="116322">MTRLQLSSHRTVISQVPGELVAREGKCASRARPSPGCTRPPPPRDPQPAVRPFVPRPSADFLPRGRTPAPRPEARPGPFPGPLAPPPQPSPAPSPAPLPQPGPHPFPLQRLLLPRCIVGARSVVHLPFDLRHGLVGRKRSAGFIVGSLCGGAQQFNVPLTLSASEAGGGVGTPPCARGRISILEGLCVRAALKKGQRRFSPHSASQLRRPHAPPARSSPLRRPPPSPRGTLPGAQRGGGGGRGVRLEAAARRATADPQQPAPEQLNGRGADEEVELEGLEPQDLEASAGAAAAAAEETKELLLPQDAGGPTSLGGGGAGGPLLAERNRRTLAFRGGGGGLGNNGSSRGRPETSAWPLRHFNGRGPAAVDLELDALEGKELMQDGASLSDSTEDEEEGASLGDGSGAEGGSCGSSRRSGGDGGDEVEGSGVGAGEGETVQHFPLARPKSLMQKLHCSFQSSWLKDFPWLRYSKDTGLMSCGWCQKTPEDGGSGDLPQVGHDELSRGTRNYKKTLLLRHHVSTEHKANAQESEIPSEEGYCDFNSRPNENSYCYQLLRQLNEQRKKGILCDVSIVVSGKIFKAHKNILVAGSRFFKTLYCFSNKESPNQNNTTHLDIAAVQGFSVILDFLYSGNLVLTSQNAIEVMTVASYLQMSEVVQTCRNFIKDALNISIKSEAPESVVVDYNNRKPINRDGLSSSRDQKIASFWATRNLTNLASNVKIENDGCNVDEGQIDNYQMNDSNWVQDGSPELAENESQGQTKVFIWNDMGSQGIQETGKTRRKNQTAKRFIYNVPPNNETNLDDCSVMQPPVAYPEEDLSFIKEEPDLDGALLSGPDCDRNVNASLLVEAGSGQDGSDAGTSHDFKYGLMPGPSSDFKYGLIPGTSNDFKYGLIPGATNDFKYGLLPESWPKQEAWENGESSLSMNKLKCPHCSYVAKYRRTLKRHLLIHTGVRSFSCDICGKLFTRREHVKRHSLVHKKDKKYKCMVCKKIFMLAASVGIRHGSRRYGVCVDCADKSQPGGQEGVDQGQDTDFPRDEEYEENEVGEADEELVDDGEDQNDPSRWDESGDVCMSLDD</sequence>
<dbReference type="Proteomes" id="UP000694850">
    <property type="component" value="Unplaced"/>
</dbReference>
<name>A0AC54ZAY2_ORYAF</name>
<keyword evidence="1" id="KW-1185">Reference proteome</keyword>
<proteinExistence type="predicted"/>